<feature type="region of interest" description="Disordered" evidence="1">
    <location>
        <begin position="316"/>
        <end position="344"/>
    </location>
</feature>
<feature type="transmembrane region" description="Helical" evidence="2">
    <location>
        <begin position="257"/>
        <end position="280"/>
    </location>
</feature>
<dbReference type="Proteomes" id="UP001215598">
    <property type="component" value="Unassembled WGS sequence"/>
</dbReference>
<keyword evidence="2" id="KW-0812">Transmembrane</keyword>
<evidence type="ECO:0000313" key="4">
    <source>
        <dbReference type="EMBL" id="KAJ7784356.1"/>
    </source>
</evidence>
<evidence type="ECO:0000256" key="3">
    <source>
        <dbReference type="SAM" id="SignalP"/>
    </source>
</evidence>
<feature type="compositionally biased region" description="Polar residues" evidence="1">
    <location>
        <begin position="420"/>
        <end position="430"/>
    </location>
</feature>
<keyword evidence="2" id="KW-1133">Transmembrane helix</keyword>
<dbReference type="EMBL" id="JARKIB010000002">
    <property type="protein sequence ID" value="KAJ7784356.1"/>
    <property type="molecule type" value="Genomic_DNA"/>
</dbReference>
<gene>
    <name evidence="4" type="ORF">B0H16DRAFT_295038</name>
</gene>
<keyword evidence="3" id="KW-0732">Signal</keyword>
<protein>
    <submittedName>
        <fullName evidence="4">Uncharacterized protein</fullName>
    </submittedName>
</protein>
<organism evidence="4 5">
    <name type="scientific">Mycena metata</name>
    <dbReference type="NCBI Taxonomy" id="1033252"/>
    <lineage>
        <taxon>Eukaryota</taxon>
        <taxon>Fungi</taxon>
        <taxon>Dikarya</taxon>
        <taxon>Basidiomycota</taxon>
        <taxon>Agaricomycotina</taxon>
        <taxon>Agaricomycetes</taxon>
        <taxon>Agaricomycetidae</taxon>
        <taxon>Agaricales</taxon>
        <taxon>Marasmiineae</taxon>
        <taxon>Mycenaceae</taxon>
        <taxon>Mycena</taxon>
    </lineage>
</organism>
<keyword evidence="2" id="KW-0472">Membrane</keyword>
<sequence length="537" mass="56434">MFWLAALSVLGVVALGPQVVLGSFKFKLSDVVQCEPVNITFSGNGANNHSVPTTLTILPIADNGAPIYIPIPNGATNTTGITLSFIPLPAGTRFLASLDNVQGPHPVVSDVTGILNSTSEPAKSDCFASDFNIASVFAYQFNDTLGQCEPFTVVHAGSPAPKVTMFSPQGGALPVLANNASDPPLPAGSSSYIMNGFRGFEVLLLMDNGVSQQTTKLVTIDGDSNSPKSCFPVNANASNSNTGKGSKKQSAGLSRGAVLGIAIGASVVVVLALFVLLYILRARRRARTAPSMSFDPALLNQKWPPDLEERKIDPFRTPPVTARSPFPPPQLRSPFSQQQPDTGFVRDPIYTNEKYSGSIMSDARSSISSWNSNPGHRGSVSSSRLSMNTLDAQDILQMANVYRDRSSNGGATISHGRATPQPSTAGTNVTTFDVAKPSVARLVSTRRTRHTSDPPDLPVAVSRNNSAAISGGYGPTAYGVGLPAFAPSSYATFGGDGEEGRLAGRPDGVDGIGGFPIPAVQRDRRDTSDSWGNVVVQ</sequence>
<reference evidence="4" key="1">
    <citation type="submission" date="2023-03" db="EMBL/GenBank/DDBJ databases">
        <title>Massive genome expansion in bonnet fungi (Mycena s.s.) driven by repeated elements and novel gene families across ecological guilds.</title>
        <authorList>
            <consortium name="Lawrence Berkeley National Laboratory"/>
            <person name="Harder C.B."/>
            <person name="Miyauchi S."/>
            <person name="Viragh M."/>
            <person name="Kuo A."/>
            <person name="Thoen E."/>
            <person name="Andreopoulos B."/>
            <person name="Lu D."/>
            <person name="Skrede I."/>
            <person name="Drula E."/>
            <person name="Henrissat B."/>
            <person name="Morin E."/>
            <person name="Kohler A."/>
            <person name="Barry K."/>
            <person name="LaButti K."/>
            <person name="Morin E."/>
            <person name="Salamov A."/>
            <person name="Lipzen A."/>
            <person name="Mereny Z."/>
            <person name="Hegedus B."/>
            <person name="Baldrian P."/>
            <person name="Stursova M."/>
            <person name="Weitz H."/>
            <person name="Taylor A."/>
            <person name="Grigoriev I.V."/>
            <person name="Nagy L.G."/>
            <person name="Martin F."/>
            <person name="Kauserud H."/>
        </authorList>
    </citation>
    <scope>NUCLEOTIDE SEQUENCE</scope>
    <source>
        <strain evidence="4">CBHHK182m</strain>
    </source>
</reference>
<proteinExistence type="predicted"/>
<feature type="compositionally biased region" description="Basic and acidic residues" evidence="1">
    <location>
        <begin position="498"/>
        <end position="508"/>
    </location>
</feature>
<name>A0AAD7KF39_9AGAR</name>
<accession>A0AAD7KF39</accession>
<feature type="signal peptide" evidence="3">
    <location>
        <begin position="1"/>
        <end position="22"/>
    </location>
</feature>
<feature type="compositionally biased region" description="Polar residues" evidence="1">
    <location>
        <begin position="235"/>
        <end position="250"/>
    </location>
</feature>
<feature type="region of interest" description="Disordered" evidence="1">
    <location>
        <begin position="230"/>
        <end position="250"/>
    </location>
</feature>
<evidence type="ECO:0000256" key="1">
    <source>
        <dbReference type="SAM" id="MobiDB-lite"/>
    </source>
</evidence>
<feature type="region of interest" description="Disordered" evidence="1">
    <location>
        <begin position="497"/>
        <end position="537"/>
    </location>
</feature>
<keyword evidence="5" id="KW-1185">Reference proteome</keyword>
<feature type="chain" id="PRO_5042242407" evidence="3">
    <location>
        <begin position="23"/>
        <end position="537"/>
    </location>
</feature>
<dbReference type="AlphaFoldDB" id="A0AAD7KF39"/>
<evidence type="ECO:0000313" key="5">
    <source>
        <dbReference type="Proteomes" id="UP001215598"/>
    </source>
</evidence>
<evidence type="ECO:0000256" key="2">
    <source>
        <dbReference type="SAM" id="Phobius"/>
    </source>
</evidence>
<comment type="caution">
    <text evidence="4">The sequence shown here is derived from an EMBL/GenBank/DDBJ whole genome shotgun (WGS) entry which is preliminary data.</text>
</comment>
<feature type="region of interest" description="Disordered" evidence="1">
    <location>
        <begin position="406"/>
        <end position="430"/>
    </location>
</feature>